<accession>A0A6P1E892</accession>
<proteinExistence type="predicted"/>
<sequence length="89" mass="10517">MVWFGGFKKQNIKAEYDQRLLDLINNLKEQWDHAAQTQTAVADSDIEMAQETALAKQKFFFIYKEARLRHIKNDHIQASVISYDHDDFQ</sequence>
<dbReference type="RefSeq" id="WP_003554646.1">
    <property type="nucleotide sequence ID" value="NZ_CABKOL010000102.1"/>
</dbReference>
<dbReference type="Pfam" id="PF10704">
    <property type="entry name" value="DUF2508"/>
    <property type="match status" value="1"/>
</dbReference>
<dbReference type="Proteomes" id="UP000465035">
    <property type="component" value="Chromosome"/>
</dbReference>
<evidence type="ECO:0000313" key="1">
    <source>
        <dbReference type="EMBL" id="QHB52380.1"/>
    </source>
</evidence>
<dbReference type="SMR" id="A0A6P1E892"/>
<reference evidence="1 2" key="1">
    <citation type="submission" date="2019-12" db="EMBL/GenBank/DDBJ databases">
        <title>Lactobacillus hilgardii FLUB.</title>
        <authorList>
            <person name="Gustaw K."/>
        </authorList>
    </citation>
    <scope>NUCLEOTIDE SEQUENCE [LARGE SCALE GENOMIC DNA]</scope>
    <source>
        <strain evidence="1 2">FLUB</strain>
    </source>
</reference>
<dbReference type="InterPro" id="IPR019644">
    <property type="entry name" value="DUF2508"/>
</dbReference>
<dbReference type="AlphaFoldDB" id="A0A6P1E892"/>
<name>A0A6P1E892_LENHI</name>
<evidence type="ECO:0000313" key="2">
    <source>
        <dbReference type="Proteomes" id="UP000465035"/>
    </source>
</evidence>
<dbReference type="GeneID" id="69058568"/>
<dbReference type="EMBL" id="CP047121">
    <property type="protein sequence ID" value="QHB52380.1"/>
    <property type="molecule type" value="Genomic_DNA"/>
</dbReference>
<gene>
    <name evidence="1" type="ORF">GQR93_09335</name>
</gene>
<organism evidence="1 2">
    <name type="scientific">Lentilactobacillus hilgardii</name>
    <name type="common">Lactobacillus hilgardii</name>
    <dbReference type="NCBI Taxonomy" id="1588"/>
    <lineage>
        <taxon>Bacteria</taxon>
        <taxon>Bacillati</taxon>
        <taxon>Bacillota</taxon>
        <taxon>Bacilli</taxon>
        <taxon>Lactobacillales</taxon>
        <taxon>Lactobacillaceae</taxon>
        <taxon>Lentilactobacillus</taxon>
    </lineage>
</organism>
<protein>
    <submittedName>
        <fullName evidence="1">DUF2508 family protein</fullName>
    </submittedName>
</protein>